<reference evidence="2" key="2">
    <citation type="journal article" date="2018" name="Plant J.">
        <title>The Sorghum bicolor reference genome: improved assembly, gene annotations, a transcriptome atlas, and signatures of genome organization.</title>
        <authorList>
            <person name="McCormick R.F."/>
            <person name="Truong S.K."/>
            <person name="Sreedasyam A."/>
            <person name="Jenkins J."/>
            <person name="Shu S."/>
            <person name="Sims D."/>
            <person name="Kennedy M."/>
            <person name="Amirebrahimi M."/>
            <person name="Weers B.D."/>
            <person name="McKinley B."/>
            <person name="Mattison A."/>
            <person name="Morishige D.T."/>
            <person name="Grimwood J."/>
            <person name="Schmutz J."/>
            <person name="Mullet J.E."/>
        </authorList>
    </citation>
    <scope>NUCLEOTIDE SEQUENCE [LARGE SCALE GENOMIC DNA]</scope>
    <source>
        <strain evidence="2">cv. BTx623</strain>
    </source>
</reference>
<dbReference type="AlphaFoldDB" id="A0A1W0W5Q8"/>
<dbReference type="Proteomes" id="UP000000768">
    <property type="component" value="Chromosome 2"/>
</dbReference>
<dbReference type="Gramene" id="OQU89710">
    <property type="protein sequence ID" value="OQU89710"/>
    <property type="gene ID" value="SORBI_3002G251050"/>
</dbReference>
<proteinExistence type="predicted"/>
<keyword evidence="2" id="KW-1185">Reference proteome</keyword>
<accession>A0A1W0W5Q8</accession>
<reference evidence="1 2" key="1">
    <citation type="journal article" date="2009" name="Nature">
        <title>The Sorghum bicolor genome and the diversification of grasses.</title>
        <authorList>
            <person name="Paterson A.H."/>
            <person name="Bowers J.E."/>
            <person name="Bruggmann R."/>
            <person name="Dubchak I."/>
            <person name="Grimwood J."/>
            <person name="Gundlach H."/>
            <person name="Haberer G."/>
            <person name="Hellsten U."/>
            <person name="Mitros T."/>
            <person name="Poliakov A."/>
            <person name="Schmutz J."/>
            <person name="Spannagl M."/>
            <person name="Tang H."/>
            <person name="Wang X."/>
            <person name="Wicker T."/>
            <person name="Bharti A.K."/>
            <person name="Chapman J."/>
            <person name="Feltus F.A."/>
            <person name="Gowik U."/>
            <person name="Grigoriev I.V."/>
            <person name="Lyons E."/>
            <person name="Maher C.A."/>
            <person name="Martis M."/>
            <person name="Narechania A."/>
            <person name="Otillar R.P."/>
            <person name="Penning B.W."/>
            <person name="Salamov A.A."/>
            <person name="Wang Y."/>
            <person name="Zhang L."/>
            <person name="Carpita N.C."/>
            <person name="Freeling M."/>
            <person name="Gingle A.R."/>
            <person name="Hash C.T."/>
            <person name="Keller B."/>
            <person name="Klein P."/>
            <person name="Kresovich S."/>
            <person name="McCann M.C."/>
            <person name="Ming R."/>
            <person name="Peterson D.G."/>
            <person name="Mehboob-ur-Rahman"/>
            <person name="Ware D."/>
            <person name="Westhoff P."/>
            <person name="Mayer K.F."/>
            <person name="Messing J."/>
            <person name="Rokhsar D.S."/>
        </authorList>
    </citation>
    <scope>NUCLEOTIDE SEQUENCE [LARGE SCALE GENOMIC DNA]</scope>
    <source>
        <strain evidence="2">cv. BTx623</strain>
    </source>
</reference>
<protein>
    <submittedName>
        <fullName evidence="1">Uncharacterized protein</fullName>
    </submittedName>
</protein>
<organism evidence="1 2">
    <name type="scientific">Sorghum bicolor</name>
    <name type="common">Sorghum</name>
    <name type="synonym">Sorghum vulgare</name>
    <dbReference type="NCBI Taxonomy" id="4558"/>
    <lineage>
        <taxon>Eukaryota</taxon>
        <taxon>Viridiplantae</taxon>
        <taxon>Streptophyta</taxon>
        <taxon>Embryophyta</taxon>
        <taxon>Tracheophyta</taxon>
        <taxon>Spermatophyta</taxon>
        <taxon>Magnoliopsida</taxon>
        <taxon>Liliopsida</taxon>
        <taxon>Poales</taxon>
        <taxon>Poaceae</taxon>
        <taxon>PACMAD clade</taxon>
        <taxon>Panicoideae</taxon>
        <taxon>Andropogonodae</taxon>
        <taxon>Andropogoneae</taxon>
        <taxon>Sorghinae</taxon>
        <taxon>Sorghum</taxon>
    </lineage>
</organism>
<sequence length="94" mass="10590">MAPAAVPTWIGWRDHRTSVLLLSRRRRCRHCAPPCPESLCSRVVFVLHIIASNSTVSCAHISEHLASINTKVISVWVNWFIPALRLLSICFSIL</sequence>
<evidence type="ECO:0000313" key="1">
    <source>
        <dbReference type="EMBL" id="OQU89710.1"/>
    </source>
</evidence>
<name>A0A1W0W5Q8_SORBI</name>
<dbReference type="InParanoid" id="A0A1W0W5Q8"/>
<dbReference type="EMBL" id="CM000761">
    <property type="protein sequence ID" value="OQU89710.1"/>
    <property type="molecule type" value="Genomic_DNA"/>
</dbReference>
<gene>
    <name evidence="1" type="ORF">SORBI_3002G251050</name>
</gene>
<evidence type="ECO:0000313" key="2">
    <source>
        <dbReference type="Proteomes" id="UP000000768"/>
    </source>
</evidence>